<dbReference type="Proteomes" id="UP001321506">
    <property type="component" value="Unassembled WGS sequence"/>
</dbReference>
<evidence type="ECO:0000256" key="2">
    <source>
        <dbReference type="SAM" id="SignalP"/>
    </source>
</evidence>
<evidence type="ECO:0008006" key="5">
    <source>
        <dbReference type="Google" id="ProtNLM"/>
    </source>
</evidence>
<reference evidence="3 4" key="1">
    <citation type="submission" date="2023-04" db="EMBL/GenBank/DDBJ databases">
        <title>Klugiella caeni sp. nov. isolated from the sludge of biochemical tank.</title>
        <authorList>
            <person name="Geng K."/>
        </authorList>
    </citation>
    <scope>NUCLEOTIDE SEQUENCE [LARGE SCALE GENOMIC DNA]</scope>
    <source>
        <strain evidence="3 4">YN-L-19</strain>
    </source>
</reference>
<feature type="signal peptide" evidence="2">
    <location>
        <begin position="1"/>
        <end position="26"/>
    </location>
</feature>
<gene>
    <name evidence="3" type="ORF">QF206_00460</name>
</gene>
<dbReference type="EMBL" id="JASATX010000001">
    <property type="protein sequence ID" value="MDI2097439.1"/>
    <property type="molecule type" value="Genomic_DNA"/>
</dbReference>
<organism evidence="3 4">
    <name type="scientific">Ruicaihuangia caeni</name>
    <dbReference type="NCBI Taxonomy" id="3042517"/>
    <lineage>
        <taxon>Bacteria</taxon>
        <taxon>Bacillati</taxon>
        <taxon>Actinomycetota</taxon>
        <taxon>Actinomycetes</taxon>
        <taxon>Micrococcales</taxon>
        <taxon>Microbacteriaceae</taxon>
        <taxon>Ruicaihuangia</taxon>
    </lineage>
</organism>
<evidence type="ECO:0000256" key="1">
    <source>
        <dbReference type="SAM" id="MobiDB-lite"/>
    </source>
</evidence>
<accession>A0AAW6T1Z1</accession>
<name>A0AAW6T1Z1_9MICO</name>
<keyword evidence="4" id="KW-1185">Reference proteome</keyword>
<sequence>MPTRPVRHLLLPIAAVALLLTGCAQAAPEPTPEPEPSSEPESPVVEETPEPSDEPADMRFVLPERCDEILSPTRAADFDTRHLDLLGGPGGQYGTSYFAEPTGEERAGGISCVFGSETMQTPLIVLSVAPLSPSTRPGVMNDLLAQGLNEEQREETIRYEKTGDSQIVPSELHILRGTSWISVITSPGGDQAHAEAQQLAAEVASQVYR</sequence>
<keyword evidence="2" id="KW-0732">Signal</keyword>
<dbReference type="PROSITE" id="PS51257">
    <property type="entry name" value="PROKAR_LIPOPROTEIN"/>
    <property type="match status" value="1"/>
</dbReference>
<evidence type="ECO:0000313" key="4">
    <source>
        <dbReference type="Proteomes" id="UP001321506"/>
    </source>
</evidence>
<dbReference type="RefSeq" id="WP_281487234.1">
    <property type="nucleotide sequence ID" value="NZ_JASATX010000001.1"/>
</dbReference>
<dbReference type="AlphaFoldDB" id="A0AAW6T1Z1"/>
<comment type="caution">
    <text evidence="3">The sequence shown here is derived from an EMBL/GenBank/DDBJ whole genome shotgun (WGS) entry which is preliminary data.</text>
</comment>
<protein>
    <recommendedName>
        <fullName evidence="5">DUF3558 domain-containing protein</fullName>
    </recommendedName>
</protein>
<feature type="chain" id="PRO_5043924893" description="DUF3558 domain-containing protein" evidence="2">
    <location>
        <begin position="27"/>
        <end position="209"/>
    </location>
</feature>
<feature type="region of interest" description="Disordered" evidence="1">
    <location>
        <begin position="24"/>
        <end position="57"/>
    </location>
</feature>
<evidence type="ECO:0000313" key="3">
    <source>
        <dbReference type="EMBL" id="MDI2097439.1"/>
    </source>
</evidence>
<proteinExistence type="predicted"/>